<accession>A0AAW6REV5</accession>
<dbReference type="RefSeq" id="WP_005199783.1">
    <property type="nucleotide sequence ID" value="NZ_CP178557.1"/>
</dbReference>
<dbReference type="EMBL" id="JARUXG010000017">
    <property type="protein sequence ID" value="MDG6783138.1"/>
    <property type="molecule type" value="Genomic_DNA"/>
</dbReference>
<reference evidence="1" key="1">
    <citation type="submission" date="2023-04" db="EMBL/GenBank/DDBJ databases">
        <title>Characterization and analysis of the complete genome of Gordonia rubripertincta 112, the degrader of aromatic and aliphatic compounds.</title>
        <authorList>
            <person name="Frantsuzova E."/>
            <person name="Bogun A."/>
            <person name="Delegan Y."/>
        </authorList>
    </citation>
    <scope>NUCLEOTIDE SEQUENCE</scope>
    <source>
        <strain evidence="1">112</strain>
        <plasmid evidence="1">p1517_part_2</plasmid>
    </source>
</reference>
<gene>
    <name evidence="1" type="ORF">QBL07_20160</name>
</gene>
<dbReference type="AlphaFoldDB" id="A0AAW6REV5"/>
<comment type="caution">
    <text evidence="1">The sequence shown here is derived from an EMBL/GenBank/DDBJ whole genome shotgun (WGS) entry which is preliminary data.</text>
</comment>
<proteinExistence type="predicted"/>
<geneLocation type="plasmid" evidence="1">
    <name>p1517_part_2</name>
</geneLocation>
<sequence length="85" mass="9152">MAWTITNIDVTPAAREIIRATNVLDSASTDNPPALIDIANMLDLKMSEWALGLAELLTTGHAIIIADDDNRECLILTTTPIYGTA</sequence>
<keyword evidence="1" id="KW-0614">Plasmid</keyword>
<organism evidence="1">
    <name type="scientific">Gordonia rubripertincta</name>
    <name type="common">Rhodococcus corallinus</name>
    <dbReference type="NCBI Taxonomy" id="36822"/>
    <lineage>
        <taxon>Bacteria</taxon>
        <taxon>Bacillati</taxon>
        <taxon>Actinomycetota</taxon>
        <taxon>Actinomycetes</taxon>
        <taxon>Mycobacteriales</taxon>
        <taxon>Gordoniaceae</taxon>
        <taxon>Gordonia</taxon>
    </lineage>
</organism>
<evidence type="ECO:0000313" key="1">
    <source>
        <dbReference type="EMBL" id="MDG6783138.1"/>
    </source>
</evidence>
<protein>
    <submittedName>
        <fullName evidence="1">Uncharacterized protein</fullName>
    </submittedName>
</protein>
<name>A0AAW6REV5_GORRU</name>